<keyword evidence="5" id="KW-0863">Zinc-finger</keyword>
<dbReference type="GO" id="GO:0051604">
    <property type="term" value="P:protein maturation"/>
    <property type="evidence" value="ECO:0007669"/>
    <property type="project" value="TreeGrafter"/>
</dbReference>
<keyword evidence="3" id="KW-0436">Ligase</keyword>
<dbReference type="EMBL" id="CP003219">
    <property type="protein sequence ID" value="AEW97940.1"/>
    <property type="molecule type" value="Genomic_DNA"/>
</dbReference>
<feature type="domain" description="YrdC-like" evidence="12">
    <location>
        <begin position="185"/>
        <end position="384"/>
    </location>
</feature>
<comment type="similarity">
    <text evidence="2 8">Belongs to the carbamoyltransferase HypF family.</text>
</comment>
<dbReference type="Pfam" id="PF01300">
    <property type="entry name" value="Sua5_yciO_yrdC"/>
    <property type="match status" value="1"/>
</dbReference>
<dbReference type="eggNOG" id="COG0068">
    <property type="taxonomic scope" value="Bacteria"/>
</dbReference>
<dbReference type="Proteomes" id="UP000007842">
    <property type="component" value="Chromosome"/>
</dbReference>
<name>G8X172_STREN</name>
<dbReference type="Gene3D" id="3.30.420.40">
    <property type="match status" value="1"/>
</dbReference>
<evidence type="ECO:0000256" key="9">
    <source>
        <dbReference type="PROSITE-ProRule" id="PRU00520"/>
    </source>
</evidence>
<dbReference type="SUPFAM" id="SSF54975">
    <property type="entry name" value="Acylphosphatase/BLUF domain-like"/>
    <property type="match status" value="1"/>
</dbReference>
<keyword evidence="6" id="KW-0862">Zinc</keyword>
<dbReference type="KEGG" id="scy:SCATT_55690"/>
<dbReference type="Pfam" id="PF22521">
    <property type="entry name" value="HypF_C_2"/>
    <property type="match status" value="1"/>
</dbReference>
<accession>G8X172</accession>
<keyword evidence="14" id="KW-1185">Reference proteome</keyword>
<dbReference type="InterPro" id="IPR051060">
    <property type="entry name" value="Carbamoyltrans_HypF-like"/>
</dbReference>
<dbReference type="InterPro" id="IPR041440">
    <property type="entry name" value="HypF_C"/>
</dbReference>
<evidence type="ECO:0000256" key="10">
    <source>
        <dbReference type="SAM" id="MobiDB-lite"/>
    </source>
</evidence>
<dbReference type="GO" id="GO:0016874">
    <property type="term" value="F:ligase activity"/>
    <property type="evidence" value="ECO:0007669"/>
    <property type="project" value="UniProtKB-UniRule"/>
</dbReference>
<evidence type="ECO:0000256" key="1">
    <source>
        <dbReference type="ARBA" id="ARBA00004711"/>
    </source>
</evidence>
<dbReference type="GO" id="GO:0016743">
    <property type="term" value="F:carboxyl- or carbamoyltransferase activity"/>
    <property type="evidence" value="ECO:0007669"/>
    <property type="project" value="UniProtKB-UniRule"/>
</dbReference>
<sequence>MGFRPFVHGLAGELGLAGYVINNAGGVVAEVEGDPGRVHVFCRRISADAPPRAVIHSVSHMRVPPLGGTDFTIRPSEKGPGRTLVPADTAPCPACLAELTAPGDRRYRHPFIACAHCGPRFTIVTALPYDRAATTMAPFPMCGRCAAEYADPADRRFHAQPVACPDCGPALHLTAPRRPAPLHGDQALAEARRLLTAGAVLAVKGLGGYQLVCDATDEGAVAALRSRKGHGTRPFAVMAADLETAAALAPAGEEERALLCDPRHPVVLLRRAAVPGPGAGQRPTPADAVCPGGPDIGVTLPHTPLHHLLFGLPGDPPGPRLLVVTGGNRPGEPPVTDDTEARDRLDGIADAWLWHDRGIRVPCDDSVVRVRPDGEPQPLRRSRGYVPEPVELPYAVPPSLAVGGADDTTFCLAQGRTAWLSPHLGDLARPAAAAAFARTLDHLAALTGVRPRILAADRDPGDLAARWAREHAEGRPLHLVQHHHAHVAAAMADAGLDGTAPVIGVVLDGGGHGDDGALWGGEVLLADYDGYRRAAHLAYLPLPAAARGNSPAPYRTALAHLRAAGLTWEPWLPRAADQPADEPDAADTGEVSTSSMGLLFDAVAALLGLRPDDGHPAAVLEACALPAMADEGDHAYAFGHRADGVLDPAPVLRSLVADLRTGTPAATVAARFHHAVAHAVRTACRRVREADGVTTVVLTGDLFADALLEEGCHRALRADGFTVLRHRQVPCGDGGLALGRLMVATRLRARPAGATGTGTGARGGTSRGRSPG</sequence>
<dbReference type="InterPro" id="IPR011125">
    <property type="entry name" value="Znf_HypF"/>
</dbReference>
<dbReference type="STRING" id="1003195.SCATT_55690"/>
<organism evidence="13 14">
    <name type="scientific">Streptantibioticus cattleyicolor (strain ATCC 35852 / DSM 46488 / JCM 4925 / NBRC 14057 / NRRL 8057)</name>
    <name type="common">Streptomyces cattleya</name>
    <dbReference type="NCBI Taxonomy" id="1003195"/>
    <lineage>
        <taxon>Bacteria</taxon>
        <taxon>Bacillati</taxon>
        <taxon>Actinomycetota</taxon>
        <taxon>Actinomycetes</taxon>
        <taxon>Kitasatosporales</taxon>
        <taxon>Streptomycetaceae</taxon>
        <taxon>Streptantibioticus</taxon>
    </lineage>
</organism>
<dbReference type="Pfam" id="PF00708">
    <property type="entry name" value="Acylphosphatase"/>
    <property type="match status" value="1"/>
</dbReference>
<dbReference type="Pfam" id="PF17788">
    <property type="entry name" value="HypF_C"/>
    <property type="match status" value="1"/>
</dbReference>
<protein>
    <recommendedName>
        <fullName evidence="8">Carbamoyltransferase</fullName>
        <ecNumber evidence="8">6.2.-.-</ecNumber>
    </recommendedName>
</protein>
<keyword evidence="4" id="KW-0479">Metal-binding</keyword>
<dbReference type="PANTHER" id="PTHR42959">
    <property type="entry name" value="CARBAMOYLTRANSFERASE"/>
    <property type="match status" value="1"/>
</dbReference>
<evidence type="ECO:0000256" key="8">
    <source>
        <dbReference type="PIRNR" id="PIRNR006256"/>
    </source>
</evidence>
<evidence type="ECO:0000256" key="5">
    <source>
        <dbReference type="ARBA" id="ARBA00022771"/>
    </source>
</evidence>
<evidence type="ECO:0000259" key="11">
    <source>
        <dbReference type="PROSITE" id="PS51160"/>
    </source>
</evidence>
<evidence type="ECO:0000313" key="13">
    <source>
        <dbReference type="EMBL" id="AEW97940.1"/>
    </source>
</evidence>
<dbReference type="EC" id="6.2.-.-" evidence="8"/>
<evidence type="ECO:0000313" key="14">
    <source>
        <dbReference type="Proteomes" id="UP000007842"/>
    </source>
</evidence>
<dbReference type="PANTHER" id="PTHR42959:SF1">
    <property type="entry name" value="CARBAMOYLTRANSFERASE HYPF"/>
    <property type="match status" value="1"/>
</dbReference>
<evidence type="ECO:0000256" key="3">
    <source>
        <dbReference type="ARBA" id="ARBA00022598"/>
    </source>
</evidence>
<dbReference type="NCBIfam" id="TIGR00143">
    <property type="entry name" value="hypF"/>
    <property type="match status" value="1"/>
</dbReference>
<feature type="active site" evidence="9">
    <location>
        <position position="4"/>
    </location>
</feature>
<dbReference type="PROSITE" id="PS51163">
    <property type="entry name" value="YRDC"/>
    <property type="match status" value="1"/>
</dbReference>
<dbReference type="Gene3D" id="3.30.110.120">
    <property type="match status" value="1"/>
</dbReference>
<dbReference type="InterPro" id="IPR055128">
    <property type="entry name" value="HypF_C_2"/>
</dbReference>
<reference evidence="14" key="1">
    <citation type="submission" date="2011-12" db="EMBL/GenBank/DDBJ databases">
        <title>Complete genome sequence of Streptomyces cattleya strain DSM 46488.</title>
        <authorList>
            <person name="Ou H.-Y."/>
            <person name="Li P."/>
            <person name="Zhao C."/>
            <person name="O'Hagan D."/>
            <person name="Deng Z."/>
        </authorList>
    </citation>
    <scope>NUCLEOTIDE SEQUENCE [LARGE SCALE GENOMIC DNA]</scope>
    <source>
        <strain evidence="14">ATCC 35852 / DSM 46488 / JCM 4925 / NBRC 14057 / NRRL 8057</strain>
    </source>
</reference>
<dbReference type="InterPro" id="IPR001792">
    <property type="entry name" value="Acylphosphatase-like_dom"/>
</dbReference>
<dbReference type="UniPathway" id="UPA00335"/>
<dbReference type="PIRSF" id="PIRSF006256">
    <property type="entry name" value="CMPcnvr_hdrg_mat"/>
    <property type="match status" value="1"/>
</dbReference>
<feature type="domain" description="Acylphosphatase-like" evidence="11">
    <location>
        <begin position="1"/>
        <end position="75"/>
    </location>
</feature>
<dbReference type="Gene3D" id="3.90.870.50">
    <property type="match status" value="1"/>
</dbReference>
<dbReference type="GO" id="GO:0003998">
    <property type="term" value="F:acylphosphatase activity"/>
    <property type="evidence" value="ECO:0007669"/>
    <property type="project" value="UniProtKB-EC"/>
</dbReference>
<dbReference type="InterPro" id="IPR036046">
    <property type="entry name" value="Acylphosphatase-like_dom_sf"/>
</dbReference>
<comment type="catalytic activity">
    <reaction evidence="7">
        <text>C-terminal L-cysteinyl-[HypE protein] + carbamoyl phosphate + ATP + H2O = C-terminal S-carboxamide-L-cysteinyl-[HypE protein] + AMP + phosphate + diphosphate + H(+)</text>
        <dbReference type="Rhea" id="RHEA:55636"/>
        <dbReference type="Rhea" id="RHEA-COMP:14247"/>
        <dbReference type="Rhea" id="RHEA-COMP:14392"/>
        <dbReference type="ChEBI" id="CHEBI:15377"/>
        <dbReference type="ChEBI" id="CHEBI:15378"/>
        <dbReference type="ChEBI" id="CHEBI:30616"/>
        <dbReference type="ChEBI" id="CHEBI:33019"/>
        <dbReference type="ChEBI" id="CHEBI:43474"/>
        <dbReference type="ChEBI" id="CHEBI:58228"/>
        <dbReference type="ChEBI" id="CHEBI:76913"/>
        <dbReference type="ChEBI" id="CHEBI:139126"/>
        <dbReference type="ChEBI" id="CHEBI:456215"/>
    </reaction>
</comment>
<dbReference type="Pfam" id="PF07503">
    <property type="entry name" value="zf-HYPF"/>
    <property type="match status" value="2"/>
</dbReference>
<dbReference type="GO" id="GO:0008270">
    <property type="term" value="F:zinc ion binding"/>
    <property type="evidence" value="ECO:0007669"/>
    <property type="project" value="UniProtKB-KW"/>
</dbReference>
<proteinExistence type="inferred from homology"/>
<evidence type="ECO:0000256" key="6">
    <source>
        <dbReference type="ARBA" id="ARBA00022833"/>
    </source>
</evidence>
<dbReference type="HOGENOM" id="CLU_009164_0_0_11"/>
<dbReference type="PATRIC" id="fig|1003195.29.peg.5551"/>
<feature type="region of interest" description="Disordered" evidence="10">
    <location>
        <begin position="750"/>
        <end position="772"/>
    </location>
</feature>
<comment type="pathway">
    <text evidence="1">Protein modification; [NiFe] hydrogenase maturation.</text>
</comment>
<dbReference type="Gene3D" id="3.30.420.360">
    <property type="match status" value="1"/>
</dbReference>
<dbReference type="PROSITE" id="PS51160">
    <property type="entry name" value="ACYLPHOSPHATASE_3"/>
    <property type="match status" value="1"/>
</dbReference>
<dbReference type="InterPro" id="IPR004421">
    <property type="entry name" value="Carbamoyltransferase_HypF"/>
</dbReference>
<comment type="catalytic activity">
    <reaction evidence="9">
        <text>an acyl phosphate + H2O = a carboxylate + phosphate + H(+)</text>
        <dbReference type="Rhea" id="RHEA:14965"/>
        <dbReference type="ChEBI" id="CHEBI:15377"/>
        <dbReference type="ChEBI" id="CHEBI:15378"/>
        <dbReference type="ChEBI" id="CHEBI:29067"/>
        <dbReference type="ChEBI" id="CHEBI:43474"/>
        <dbReference type="ChEBI" id="CHEBI:59918"/>
        <dbReference type="EC" id="3.6.1.7"/>
    </reaction>
</comment>
<evidence type="ECO:0000256" key="7">
    <source>
        <dbReference type="ARBA" id="ARBA00048220"/>
    </source>
</evidence>
<evidence type="ECO:0000256" key="4">
    <source>
        <dbReference type="ARBA" id="ARBA00022723"/>
    </source>
</evidence>
<dbReference type="InterPro" id="IPR006070">
    <property type="entry name" value="Sua5-like_dom"/>
</dbReference>
<dbReference type="AlphaFoldDB" id="G8X172"/>
<evidence type="ECO:0000256" key="2">
    <source>
        <dbReference type="ARBA" id="ARBA00008097"/>
    </source>
</evidence>
<gene>
    <name evidence="13" type="ordered locus">SCATT_55690</name>
</gene>
<keyword evidence="9" id="KW-0378">Hydrolase</keyword>
<dbReference type="InterPro" id="IPR017945">
    <property type="entry name" value="DHBP_synth_RibB-like_a/b_dom"/>
</dbReference>
<dbReference type="GO" id="GO:0003725">
    <property type="term" value="F:double-stranded RNA binding"/>
    <property type="evidence" value="ECO:0007669"/>
    <property type="project" value="InterPro"/>
</dbReference>
<feature type="active site" evidence="9">
    <location>
        <position position="22"/>
    </location>
</feature>
<dbReference type="SUPFAM" id="SSF55821">
    <property type="entry name" value="YrdC/RibB"/>
    <property type="match status" value="1"/>
</dbReference>
<evidence type="ECO:0000259" key="12">
    <source>
        <dbReference type="PROSITE" id="PS51163"/>
    </source>
</evidence>
<feature type="compositionally biased region" description="Gly residues" evidence="10">
    <location>
        <begin position="755"/>
        <end position="772"/>
    </location>
</feature>